<comment type="caution">
    <text evidence="2">The sequence shown here is derived from an EMBL/GenBank/DDBJ whole genome shotgun (WGS) entry which is preliminary data.</text>
</comment>
<evidence type="ECO:0000313" key="3">
    <source>
        <dbReference type="Proteomes" id="UP000266673"/>
    </source>
</evidence>
<dbReference type="AlphaFoldDB" id="A0A397UB07"/>
<evidence type="ECO:0000256" key="1">
    <source>
        <dbReference type="SAM" id="MobiDB-lite"/>
    </source>
</evidence>
<organism evidence="2 3">
    <name type="scientific">Gigaspora rosea</name>
    <dbReference type="NCBI Taxonomy" id="44941"/>
    <lineage>
        <taxon>Eukaryota</taxon>
        <taxon>Fungi</taxon>
        <taxon>Fungi incertae sedis</taxon>
        <taxon>Mucoromycota</taxon>
        <taxon>Glomeromycotina</taxon>
        <taxon>Glomeromycetes</taxon>
        <taxon>Diversisporales</taxon>
        <taxon>Gigasporaceae</taxon>
        <taxon>Gigaspora</taxon>
    </lineage>
</organism>
<name>A0A397UB07_9GLOM</name>
<sequence>MKLVEELIKVFEPFDQATEVFSSNKYPTLLVVYPIIEVLKFEFAVDLSLFLAKNVDPIEKYESNLNSDRESEEDNDCLPETFHL</sequence>
<reference evidence="2 3" key="1">
    <citation type="submission" date="2018-06" db="EMBL/GenBank/DDBJ databases">
        <title>Comparative genomics reveals the genomic features of Rhizophagus irregularis, R. cerebriforme, R. diaphanum and Gigaspora rosea, and their symbiotic lifestyle signature.</title>
        <authorList>
            <person name="Morin E."/>
            <person name="San Clemente H."/>
            <person name="Chen E.C.H."/>
            <person name="De La Providencia I."/>
            <person name="Hainaut M."/>
            <person name="Kuo A."/>
            <person name="Kohler A."/>
            <person name="Murat C."/>
            <person name="Tang N."/>
            <person name="Roy S."/>
            <person name="Loubradou J."/>
            <person name="Henrissat B."/>
            <person name="Grigoriev I.V."/>
            <person name="Corradi N."/>
            <person name="Roux C."/>
            <person name="Martin F.M."/>
        </authorList>
    </citation>
    <scope>NUCLEOTIDE SEQUENCE [LARGE SCALE GENOMIC DNA]</scope>
    <source>
        <strain evidence="2 3">DAOM 194757</strain>
    </source>
</reference>
<dbReference type="EMBL" id="QKWP01001840">
    <property type="protein sequence ID" value="RIB06288.1"/>
    <property type="molecule type" value="Genomic_DNA"/>
</dbReference>
<proteinExistence type="predicted"/>
<keyword evidence="3" id="KW-1185">Reference proteome</keyword>
<protein>
    <submittedName>
        <fullName evidence="2">Uncharacterized protein</fullName>
    </submittedName>
</protein>
<feature type="region of interest" description="Disordered" evidence="1">
    <location>
        <begin position="63"/>
        <end position="84"/>
    </location>
</feature>
<evidence type="ECO:0000313" key="2">
    <source>
        <dbReference type="EMBL" id="RIB06288.1"/>
    </source>
</evidence>
<dbReference type="Proteomes" id="UP000266673">
    <property type="component" value="Unassembled WGS sequence"/>
</dbReference>
<accession>A0A397UB07</accession>
<gene>
    <name evidence="2" type="ORF">C2G38_2217488</name>
</gene>
<dbReference type="OrthoDB" id="2444807at2759"/>